<evidence type="ECO:0000313" key="3">
    <source>
        <dbReference type="Proteomes" id="UP001177023"/>
    </source>
</evidence>
<sequence length="90" mass="10259">MIIPFTSLFAPWAVWAGLIAFDIQPIILLNNLLFTGFCSHGVLNSLTLMLIYRPYRTEALKLIFRIRCLSRKNKVTFVLVSDIGTTQTIK</sequence>
<feature type="transmembrane region" description="Helical" evidence="1">
    <location>
        <begin position="32"/>
        <end position="52"/>
    </location>
</feature>
<dbReference type="Proteomes" id="UP001177023">
    <property type="component" value="Unassembled WGS sequence"/>
</dbReference>
<protein>
    <submittedName>
        <fullName evidence="2">Uncharacterized protein</fullName>
    </submittedName>
</protein>
<reference evidence="2" key="1">
    <citation type="submission" date="2023-06" db="EMBL/GenBank/DDBJ databases">
        <authorList>
            <person name="Delattre M."/>
        </authorList>
    </citation>
    <scope>NUCLEOTIDE SEQUENCE</scope>
    <source>
        <strain evidence="2">AF72</strain>
    </source>
</reference>
<keyword evidence="1" id="KW-1133">Transmembrane helix</keyword>
<keyword evidence="1" id="KW-0812">Transmembrane</keyword>
<gene>
    <name evidence="2" type="ORF">MSPICULIGERA_LOCUS10664</name>
</gene>
<feature type="non-terminal residue" evidence="2">
    <location>
        <position position="1"/>
    </location>
</feature>
<evidence type="ECO:0000313" key="2">
    <source>
        <dbReference type="EMBL" id="CAJ0572275.1"/>
    </source>
</evidence>
<dbReference type="InterPro" id="IPR019422">
    <property type="entry name" value="7TM_GPCR_serpentine_rcpt_Srh"/>
</dbReference>
<proteinExistence type="predicted"/>
<comment type="caution">
    <text evidence="2">The sequence shown here is derived from an EMBL/GenBank/DDBJ whole genome shotgun (WGS) entry which is preliminary data.</text>
</comment>
<accession>A0AA36G1B3</accession>
<keyword evidence="3" id="KW-1185">Reference proteome</keyword>
<organism evidence="2 3">
    <name type="scientific">Mesorhabditis spiculigera</name>
    <dbReference type="NCBI Taxonomy" id="96644"/>
    <lineage>
        <taxon>Eukaryota</taxon>
        <taxon>Metazoa</taxon>
        <taxon>Ecdysozoa</taxon>
        <taxon>Nematoda</taxon>
        <taxon>Chromadorea</taxon>
        <taxon>Rhabditida</taxon>
        <taxon>Rhabditina</taxon>
        <taxon>Rhabditomorpha</taxon>
        <taxon>Rhabditoidea</taxon>
        <taxon>Rhabditidae</taxon>
        <taxon>Mesorhabditinae</taxon>
        <taxon>Mesorhabditis</taxon>
    </lineage>
</organism>
<dbReference type="EMBL" id="CATQJA010002595">
    <property type="protein sequence ID" value="CAJ0572275.1"/>
    <property type="molecule type" value="Genomic_DNA"/>
</dbReference>
<dbReference type="Pfam" id="PF10318">
    <property type="entry name" value="7TM_GPCR_Srh"/>
    <property type="match status" value="1"/>
</dbReference>
<dbReference type="AlphaFoldDB" id="A0AA36G1B3"/>
<keyword evidence="1" id="KW-0472">Membrane</keyword>
<evidence type="ECO:0000256" key="1">
    <source>
        <dbReference type="SAM" id="Phobius"/>
    </source>
</evidence>
<name>A0AA36G1B3_9BILA</name>